<keyword evidence="2" id="KW-1185">Reference proteome</keyword>
<dbReference type="EMBL" id="KN568818">
    <property type="protein sequence ID" value="KHJ84374.1"/>
    <property type="molecule type" value="Genomic_DNA"/>
</dbReference>
<evidence type="ECO:0000313" key="1">
    <source>
        <dbReference type="EMBL" id="KHJ84374.1"/>
    </source>
</evidence>
<organism evidence="1 2">
    <name type="scientific">Oesophagostomum dentatum</name>
    <name type="common">Nodular worm</name>
    <dbReference type="NCBI Taxonomy" id="61180"/>
    <lineage>
        <taxon>Eukaryota</taxon>
        <taxon>Metazoa</taxon>
        <taxon>Ecdysozoa</taxon>
        <taxon>Nematoda</taxon>
        <taxon>Chromadorea</taxon>
        <taxon>Rhabditida</taxon>
        <taxon>Rhabditina</taxon>
        <taxon>Rhabditomorpha</taxon>
        <taxon>Strongyloidea</taxon>
        <taxon>Strongylidae</taxon>
        <taxon>Oesophagostomum</taxon>
    </lineage>
</organism>
<dbReference type="Proteomes" id="UP000053660">
    <property type="component" value="Unassembled WGS sequence"/>
</dbReference>
<evidence type="ECO:0008006" key="3">
    <source>
        <dbReference type="Google" id="ProtNLM"/>
    </source>
</evidence>
<reference evidence="1 2" key="1">
    <citation type="submission" date="2014-03" db="EMBL/GenBank/DDBJ databases">
        <title>Draft genome of the hookworm Oesophagostomum dentatum.</title>
        <authorList>
            <person name="Mitreva M."/>
        </authorList>
    </citation>
    <scope>NUCLEOTIDE SEQUENCE [LARGE SCALE GENOMIC DNA]</scope>
    <source>
        <strain evidence="1 2">OD-Hann</strain>
    </source>
</reference>
<dbReference type="AlphaFoldDB" id="A0A0B1SHG4"/>
<proteinExistence type="predicted"/>
<gene>
    <name evidence="1" type="ORF">OESDEN_15914</name>
</gene>
<accession>A0A0B1SHG4</accession>
<protein>
    <recommendedName>
        <fullName evidence="3">F-box associated domain-containing protein</fullName>
    </recommendedName>
</protein>
<evidence type="ECO:0000313" key="2">
    <source>
        <dbReference type="Proteomes" id="UP000053660"/>
    </source>
</evidence>
<name>A0A0B1SHG4_OESDE</name>
<feature type="non-terminal residue" evidence="1">
    <location>
        <position position="273"/>
    </location>
</feature>
<dbReference type="OrthoDB" id="5838623at2759"/>
<sequence length="273" mass="31515">MFLSRECFELASHVDTEAYSVYVTDPSEENEAPETTAELTVWYIPPEDWGIPDSHKPFNLLFTNDANGGCYVERVREKKKRKYSGKRVYYTNETCLSAALRVFFRLTRSIKAKELEVKIDSLSEEVERILKQQQQTFLFNCKTFIIRTEDRRVPPLLFPFIPIGCALKIYCYPFPEPDQFIMDSDSFDLELLRATPSFDTEGIVRVTDEQLPNLRGHTLSMKAPCITSKGVNTVIRQWLEGSRRIVEMSFNESGRMNNSEIFDGIDDSVILSE</sequence>